<comment type="caution">
    <text evidence="9">The sequence shown here is derived from an EMBL/GenBank/DDBJ whole genome shotgun (WGS) entry which is preliminary data.</text>
</comment>
<feature type="compositionally biased region" description="Basic and acidic residues" evidence="7">
    <location>
        <begin position="134"/>
        <end position="145"/>
    </location>
</feature>
<gene>
    <name evidence="9" type="ORF">BG015_007388</name>
</gene>
<evidence type="ECO:0000256" key="2">
    <source>
        <dbReference type="ARBA" id="ARBA00022664"/>
    </source>
</evidence>
<comment type="subcellular location">
    <subcellularLocation>
        <location evidence="1">Nucleus</location>
    </subcellularLocation>
</comment>
<keyword evidence="2" id="KW-0507">mRNA processing</keyword>
<feature type="compositionally biased region" description="Low complexity" evidence="7">
    <location>
        <begin position="336"/>
        <end position="348"/>
    </location>
</feature>
<feature type="region of interest" description="Disordered" evidence="7">
    <location>
        <begin position="134"/>
        <end position="388"/>
    </location>
</feature>
<feature type="region of interest" description="Disordered" evidence="7">
    <location>
        <begin position="407"/>
        <end position="463"/>
    </location>
</feature>
<dbReference type="GO" id="GO:0045292">
    <property type="term" value="P:mRNA cis splicing, via spliceosome"/>
    <property type="evidence" value="ECO:0007669"/>
    <property type="project" value="InterPro"/>
</dbReference>
<evidence type="ECO:0000256" key="7">
    <source>
        <dbReference type="SAM" id="MobiDB-lite"/>
    </source>
</evidence>
<keyword evidence="4" id="KW-0508">mRNA splicing</keyword>
<keyword evidence="10" id="KW-1185">Reference proteome</keyword>
<feature type="compositionally biased region" description="Basic residues" evidence="7">
    <location>
        <begin position="169"/>
        <end position="203"/>
    </location>
</feature>
<feature type="compositionally biased region" description="Low complexity" evidence="7">
    <location>
        <begin position="375"/>
        <end position="385"/>
    </location>
</feature>
<dbReference type="PROSITE" id="PS50102">
    <property type="entry name" value="RRM"/>
    <property type="match status" value="1"/>
</dbReference>
<reference evidence="9" key="1">
    <citation type="journal article" date="2020" name="Fungal Divers.">
        <title>Resolving the Mortierellaceae phylogeny through synthesis of multi-gene phylogenetics and phylogenomics.</title>
        <authorList>
            <person name="Vandepol N."/>
            <person name="Liber J."/>
            <person name="Desiro A."/>
            <person name="Na H."/>
            <person name="Kennedy M."/>
            <person name="Barry K."/>
            <person name="Grigoriev I.V."/>
            <person name="Miller A.N."/>
            <person name="O'Donnell K."/>
            <person name="Stajich J.E."/>
            <person name="Bonito G."/>
        </authorList>
    </citation>
    <scope>NUCLEOTIDE SEQUENCE</scope>
    <source>
        <strain evidence="9">NRRL 6426</strain>
    </source>
</reference>
<feature type="compositionally biased region" description="Low complexity" evidence="7">
    <location>
        <begin position="316"/>
        <end position="325"/>
    </location>
</feature>
<dbReference type="InterPro" id="IPR003954">
    <property type="entry name" value="RRM_euk-type"/>
</dbReference>
<dbReference type="FunFam" id="3.30.70.330:FF:000382">
    <property type="entry name" value="G-patch domain-containing protein"/>
    <property type="match status" value="1"/>
</dbReference>
<dbReference type="InterPro" id="IPR012677">
    <property type="entry name" value="Nucleotide-bd_a/b_plait_sf"/>
</dbReference>
<evidence type="ECO:0000256" key="5">
    <source>
        <dbReference type="ARBA" id="ARBA00023242"/>
    </source>
</evidence>
<dbReference type="SMART" id="SM00361">
    <property type="entry name" value="RRM_1"/>
    <property type="match status" value="1"/>
</dbReference>
<evidence type="ECO:0000313" key="9">
    <source>
        <dbReference type="EMBL" id="KAF9150803.1"/>
    </source>
</evidence>
<accession>A0A9P5S251</accession>
<dbReference type="PANTHER" id="PTHR13288">
    <property type="entry name" value="SPLICING FACTOR 45 SPF45"/>
    <property type="match status" value="1"/>
</dbReference>
<evidence type="ECO:0000259" key="8">
    <source>
        <dbReference type="PROSITE" id="PS50102"/>
    </source>
</evidence>
<dbReference type="InterPro" id="IPR000504">
    <property type="entry name" value="RRM_dom"/>
</dbReference>
<dbReference type="Pfam" id="PF00076">
    <property type="entry name" value="RRM_1"/>
    <property type="match status" value="1"/>
</dbReference>
<dbReference type="AlphaFoldDB" id="A0A9P5S251"/>
<evidence type="ECO:0000256" key="1">
    <source>
        <dbReference type="ARBA" id="ARBA00004123"/>
    </source>
</evidence>
<protein>
    <recommendedName>
        <fullName evidence="8">RRM domain-containing protein</fullName>
    </recommendedName>
</protein>
<feature type="region of interest" description="Disordered" evidence="7">
    <location>
        <begin position="1"/>
        <end position="20"/>
    </location>
</feature>
<feature type="compositionally biased region" description="Basic residues" evidence="7">
    <location>
        <begin position="276"/>
        <end position="315"/>
    </location>
</feature>
<organism evidence="9 10">
    <name type="scientific">Linnemannia schmuckeri</name>
    <dbReference type="NCBI Taxonomy" id="64567"/>
    <lineage>
        <taxon>Eukaryota</taxon>
        <taxon>Fungi</taxon>
        <taxon>Fungi incertae sedis</taxon>
        <taxon>Mucoromycota</taxon>
        <taxon>Mortierellomycotina</taxon>
        <taxon>Mortierellomycetes</taxon>
        <taxon>Mortierellales</taxon>
        <taxon>Mortierellaceae</taxon>
        <taxon>Linnemannia</taxon>
    </lineage>
</organism>
<feature type="compositionally biased region" description="Low complexity" evidence="7">
    <location>
        <begin position="430"/>
        <end position="451"/>
    </location>
</feature>
<dbReference type="InterPro" id="IPR035979">
    <property type="entry name" value="RBD_domain_sf"/>
</dbReference>
<feature type="compositionally biased region" description="Low complexity" evidence="7">
    <location>
        <begin position="411"/>
        <end position="423"/>
    </location>
</feature>
<evidence type="ECO:0000256" key="6">
    <source>
        <dbReference type="PROSITE-ProRule" id="PRU00176"/>
    </source>
</evidence>
<feature type="compositionally biased region" description="Basic residues" evidence="7">
    <location>
        <begin position="210"/>
        <end position="224"/>
    </location>
</feature>
<evidence type="ECO:0000313" key="10">
    <source>
        <dbReference type="Proteomes" id="UP000748756"/>
    </source>
</evidence>
<evidence type="ECO:0000256" key="3">
    <source>
        <dbReference type="ARBA" id="ARBA00022884"/>
    </source>
</evidence>
<dbReference type="InterPro" id="IPR040052">
    <property type="entry name" value="RBM17"/>
</dbReference>
<dbReference type="OrthoDB" id="5411533at2759"/>
<evidence type="ECO:0000256" key="4">
    <source>
        <dbReference type="ARBA" id="ARBA00023187"/>
    </source>
</evidence>
<feature type="region of interest" description="Disordered" evidence="7">
    <location>
        <begin position="79"/>
        <end position="111"/>
    </location>
</feature>
<dbReference type="SUPFAM" id="SSF54928">
    <property type="entry name" value="RNA-binding domain, RBD"/>
    <property type="match status" value="1"/>
</dbReference>
<dbReference type="GO" id="GO:0003723">
    <property type="term" value="F:RNA binding"/>
    <property type="evidence" value="ECO:0007669"/>
    <property type="project" value="UniProtKB-UniRule"/>
</dbReference>
<dbReference type="PANTHER" id="PTHR13288:SF8">
    <property type="entry name" value="SPLICING FACTOR 45"/>
    <property type="match status" value="1"/>
</dbReference>
<name>A0A9P5S251_9FUNG</name>
<dbReference type="EMBL" id="JAAAUQ010000380">
    <property type="protein sequence ID" value="KAF9150803.1"/>
    <property type="molecule type" value="Genomic_DNA"/>
</dbReference>
<proteinExistence type="predicted"/>
<dbReference type="Proteomes" id="UP000748756">
    <property type="component" value="Unassembled WGS sequence"/>
</dbReference>
<keyword evidence="3 6" id="KW-0694">RNA-binding</keyword>
<dbReference type="Gene3D" id="3.30.70.330">
    <property type="match status" value="1"/>
</dbReference>
<sequence>MRSIPAGFVSQSITSTTTATATATAAAVTTTKESQNGVTTVYSAPTTVVSSAVTNTAQAPQVQAKTVDDNSWLRARTAQVQRQDNDAQGWRQPKRAPIKAQHGGPMSLNDEYDIARPNEFEEFKELFENERRQFEEEKRSFEHHGAGAPGYQRYSHSRSRSRSLSPYRSRSRGRRSRSRSYSRSRSRTRSRSRSRSPMRRRRSASMERSHRGRSRSRSRSHSRSRSPLPSFGRRQDPRGRSIDFIPTGKISDSIVVGLPSDPSTAGPTLKREHPPGQHRSRSRSRSRGRSWDRRRSRSGSPRSRRPGRSRSRSRSHSPPYGSRRSPSPPYKRSRQHSPPSQQQQPARAYKAFAPPPSQTNVQPPARPVEREPVFASASPSASASPVQNKPAFVMNDASGEEAFNRRAMLSQQRSQFAPQQQQHAPPPPQFQHQQQRQQQQQSQQQQQRSAFVPAAQASPFKGTPSPVILLTNMVGPGEVDDTLQEETAAECEKFGAVVRCLIFEVQNGKVPPEEAVRIFVKFGAKESAERALKDLHGRFFGGRQVRGQFFDETRFDTLQLAP</sequence>
<keyword evidence="5" id="KW-0539">Nucleus</keyword>
<feature type="domain" description="RRM" evidence="8">
    <location>
        <begin position="466"/>
        <end position="552"/>
    </location>
</feature>
<dbReference type="GO" id="GO:0071011">
    <property type="term" value="C:precatalytic spliceosome"/>
    <property type="evidence" value="ECO:0007669"/>
    <property type="project" value="TreeGrafter"/>
</dbReference>